<gene>
    <name evidence="3" type="ORF">MNODULE_02405</name>
</gene>
<keyword evidence="1" id="KW-0732">Signal</keyword>
<feature type="chain" id="PRO_5031164793" description="Lipoprotein LPP20-like domain-containing protein" evidence="1">
    <location>
        <begin position="28"/>
        <end position="342"/>
    </location>
</feature>
<reference evidence="3 4" key="1">
    <citation type="journal article" date="2020" name="Nature">
        <title>Bacterial chemolithoautotrophy via manganese oxidation.</title>
        <authorList>
            <person name="Yu H."/>
            <person name="Leadbetter J.R."/>
        </authorList>
    </citation>
    <scope>NUCLEOTIDE SEQUENCE [LARGE SCALE GENOMIC DNA]</scope>
    <source>
        <strain evidence="3 4">Mn-1</strain>
    </source>
</reference>
<evidence type="ECO:0000259" key="2">
    <source>
        <dbReference type="Pfam" id="PF02169"/>
    </source>
</evidence>
<dbReference type="EMBL" id="VTOW01000001">
    <property type="protein sequence ID" value="NKE69600.1"/>
    <property type="molecule type" value="Genomic_DNA"/>
</dbReference>
<evidence type="ECO:0000256" key="1">
    <source>
        <dbReference type="SAM" id="SignalP"/>
    </source>
</evidence>
<dbReference type="AlphaFoldDB" id="A0A7X6DLW8"/>
<evidence type="ECO:0000313" key="4">
    <source>
        <dbReference type="Proteomes" id="UP000534783"/>
    </source>
</evidence>
<feature type="domain" description="Lipoprotein LPP20-like" evidence="2">
    <location>
        <begin position="31"/>
        <end position="138"/>
    </location>
</feature>
<protein>
    <recommendedName>
        <fullName evidence="2">Lipoprotein LPP20-like domain-containing protein</fullName>
    </recommendedName>
</protein>
<dbReference type="RefSeq" id="WP_168057893.1">
    <property type="nucleotide sequence ID" value="NZ_VTOW01000001.1"/>
</dbReference>
<dbReference type="Proteomes" id="UP000534783">
    <property type="component" value="Unassembled WGS sequence"/>
</dbReference>
<dbReference type="InterPro" id="IPR024952">
    <property type="entry name" value="LPP20-like_dom"/>
</dbReference>
<evidence type="ECO:0000313" key="3">
    <source>
        <dbReference type="EMBL" id="NKE69600.1"/>
    </source>
</evidence>
<organism evidence="3 4">
    <name type="scientific">Candidatus Manganitrophus noduliformans</name>
    <dbReference type="NCBI Taxonomy" id="2606439"/>
    <lineage>
        <taxon>Bacteria</taxon>
        <taxon>Pseudomonadati</taxon>
        <taxon>Nitrospirota</taxon>
        <taxon>Nitrospiria</taxon>
        <taxon>Candidatus Troglogloeales</taxon>
        <taxon>Candidatus Manganitrophaceae</taxon>
        <taxon>Candidatus Manganitrophus</taxon>
    </lineage>
</organism>
<dbReference type="Gene3D" id="3.10.28.20">
    <property type="entry name" value="Acetamidase/Formamidase-like domains"/>
    <property type="match status" value="1"/>
</dbReference>
<proteinExistence type="predicted"/>
<keyword evidence="4" id="KW-1185">Reference proteome</keyword>
<comment type="caution">
    <text evidence="3">The sequence shown here is derived from an EMBL/GenBank/DDBJ whole genome shotgun (WGS) entry which is preliminary data.</text>
</comment>
<name>A0A7X6DLW8_9BACT</name>
<feature type="signal peptide" evidence="1">
    <location>
        <begin position="1"/>
        <end position="27"/>
    </location>
</feature>
<accession>A0A7X6DLW8</accession>
<dbReference type="Pfam" id="PF02169">
    <property type="entry name" value="LPP20"/>
    <property type="match status" value="1"/>
</dbReference>
<sequence length="342" mass="38133">MKRFTRFILLLGSMVLPLFDMTAIGLAAEKPDWVDGPSENYPEASFLIGVGSGDTRQRAEESAYAALARIFRAEIRSATHEREDFRQTEKGKRIEIDRTIDLRNQTEVSTQKVLEQVRIAERWTDSVSKVHYALAVLDRAKSASALRRKSLDAEMEAREWEARAKKSADPLEQARALHKALRAARQTEIYESDLRVIQPTGRGEGLKVSAAALDDQLKALLSRSFKVDVQIDGPQATAVRDAILAGLHDKGFIGGGEGDLLIKGNVGLEEADLKDPKWHYIRWSADLTLTQKEGQKEFGRIQRSGKEGHLTPKEAERKALSALQKELSETVGESVLKLIYGE</sequence>